<reference evidence="3" key="1">
    <citation type="submission" date="2023-03" db="EMBL/GenBank/DDBJ databases">
        <title>Massive genome expansion in bonnet fungi (Mycena s.s.) driven by repeated elements and novel gene families across ecological guilds.</title>
        <authorList>
            <consortium name="Lawrence Berkeley National Laboratory"/>
            <person name="Harder C.B."/>
            <person name="Miyauchi S."/>
            <person name="Viragh M."/>
            <person name="Kuo A."/>
            <person name="Thoen E."/>
            <person name="Andreopoulos B."/>
            <person name="Lu D."/>
            <person name="Skrede I."/>
            <person name="Drula E."/>
            <person name="Henrissat B."/>
            <person name="Morin E."/>
            <person name="Kohler A."/>
            <person name="Barry K."/>
            <person name="LaButti K."/>
            <person name="Morin E."/>
            <person name="Salamov A."/>
            <person name="Lipzen A."/>
            <person name="Mereny Z."/>
            <person name="Hegedus B."/>
            <person name="Baldrian P."/>
            <person name="Stursova M."/>
            <person name="Weitz H."/>
            <person name="Taylor A."/>
            <person name="Grigoriev I.V."/>
            <person name="Nagy L.G."/>
            <person name="Martin F."/>
            <person name="Kauserud H."/>
        </authorList>
    </citation>
    <scope>NUCLEOTIDE SEQUENCE</scope>
    <source>
        <strain evidence="3">CBHHK188m</strain>
    </source>
</reference>
<keyword evidence="1" id="KW-1133">Transmembrane helix</keyword>
<evidence type="ECO:0000259" key="2">
    <source>
        <dbReference type="Pfam" id="PF20152"/>
    </source>
</evidence>
<keyword evidence="1" id="KW-0472">Membrane</keyword>
<evidence type="ECO:0000313" key="4">
    <source>
        <dbReference type="Proteomes" id="UP001215280"/>
    </source>
</evidence>
<feature type="domain" description="DUF6534" evidence="2">
    <location>
        <begin position="78"/>
        <end position="154"/>
    </location>
</feature>
<gene>
    <name evidence="3" type="ORF">DFH07DRAFT_965879</name>
</gene>
<dbReference type="AlphaFoldDB" id="A0AAD7ID14"/>
<accession>A0AAD7ID14</accession>
<evidence type="ECO:0000256" key="1">
    <source>
        <dbReference type="SAM" id="Phobius"/>
    </source>
</evidence>
<feature type="transmembrane region" description="Helical" evidence="1">
    <location>
        <begin position="71"/>
        <end position="92"/>
    </location>
</feature>
<dbReference type="Proteomes" id="UP001215280">
    <property type="component" value="Unassembled WGS sequence"/>
</dbReference>
<proteinExistence type="predicted"/>
<feature type="transmembrane region" description="Helical" evidence="1">
    <location>
        <begin position="129"/>
        <end position="150"/>
    </location>
</feature>
<protein>
    <recommendedName>
        <fullName evidence="2">DUF6534 domain-containing protein</fullName>
    </recommendedName>
</protein>
<organism evidence="3 4">
    <name type="scientific">Mycena maculata</name>
    <dbReference type="NCBI Taxonomy" id="230809"/>
    <lineage>
        <taxon>Eukaryota</taxon>
        <taxon>Fungi</taxon>
        <taxon>Dikarya</taxon>
        <taxon>Basidiomycota</taxon>
        <taxon>Agaricomycotina</taxon>
        <taxon>Agaricomycetes</taxon>
        <taxon>Agaricomycetidae</taxon>
        <taxon>Agaricales</taxon>
        <taxon>Marasmiineae</taxon>
        <taxon>Mycenaceae</taxon>
        <taxon>Mycena</taxon>
    </lineage>
</organism>
<keyword evidence="1" id="KW-0812">Transmembrane</keyword>
<sequence>MSSTAESTTEAAVISKAACPPSISTSTAYPSPKDRLVIKFLVYFTLLAMTVCTVLSALDIEFWFGRGFDTLFYHSLMGSIIATLCSTADVLPQTRDVLKNIVRLVETNIFSATVALLGLFLLVGIPNATYFSCPIFVLPRIYANTLLVSLNTRAISRSQRSSPAAFSTTKTPFEAQNRQYTEHHALTVC</sequence>
<dbReference type="InterPro" id="IPR045339">
    <property type="entry name" value="DUF6534"/>
</dbReference>
<comment type="caution">
    <text evidence="3">The sequence shown here is derived from an EMBL/GenBank/DDBJ whole genome shotgun (WGS) entry which is preliminary data.</text>
</comment>
<dbReference type="Pfam" id="PF20152">
    <property type="entry name" value="DUF6534"/>
    <property type="match status" value="1"/>
</dbReference>
<feature type="transmembrane region" description="Helical" evidence="1">
    <location>
        <begin position="104"/>
        <end position="123"/>
    </location>
</feature>
<name>A0AAD7ID14_9AGAR</name>
<dbReference type="EMBL" id="JARJLG010000134">
    <property type="protein sequence ID" value="KAJ7739056.1"/>
    <property type="molecule type" value="Genomic_DNA"/>
</dbReference>
<keyword evidence="4" id="KW-1185">Reference proteome</keyword>
<feature type="transmembrane region" description="Helical" evidence="1">
    <location>
        <begin position="40"/>
        <end position="65"/>
    </location>
</feature>
<evidence type="ECO:0000313" key="3">
    <source>
        <dbReference type="EMBL" id="KAJ7739056.1"/>
    </source>
</evidence>